<evidence type="ECO:0000256" key="1">
    <source>
        <dbReference type="SAM" id="SignalP"/>
    </source>
</evidence>
<dbReference type="OrthoDB" id="9814627at2"/>
<dbReference type="Gene3D" id="2.60.120.260">
    <property type="entry name" value="Galactose-binding domain-like"/>
    <property type="match status" value="1"/>
</dbReference>
<dbReference type="EMBL" id="FOPP01000010">
    <property type="protein sequence ID" value="SFH37158.1"/>
    <property type="molecule type" value="Genomic_DNA"/>
</dbReference>
<name>A0A1I2ZH61_9SPHI</name>
<keyword evidence="3" id="KW-1185">Reference proteome</keyword>
<sequence>MARKYLKPVALFMALNLLGEICFPTMCYALTGGPSQPEMESFEPVGTTDMVDLFSGDFNYNIPLLDVGGYPINIAYHSGIGMDQEASWTGLGWNINAGVINRTMRGLPDDFKGDKITYESNIKEDITWGLTAGAEFEILGLTDKQTEATKGRINERVADDLKKNPNSKIDSSAQIGEGYSTVGINMGISHNNYRGLGVFFGPSFRIPNTTIKVGATASSQGGFNYDLSFTKKLWKEKTGGANIGMGSRSGLRMAINGPSFGKTWGDKDEGFSTSFSTGTGASIPLSPIADLPTLNNSFKTTLQNYNLTIGTSFWGAHQNFRLGGTFSTTTLQDKHIERSGYGYMYAEGIANDENGVQDFSRERDGTFGPDTKNLPLVSSSFDFLSVSGQGTGGMFRAHRRNQGIYYDPTYTNATSNWGTAGVELGFVPASFHLGLNYTPSGGTTTSGVWNKDKGNKLSDFHFRNNTDNPLIENYYFQAGGEKVASDIGYYNGLMGETAARLQMNGQGLSYYADIKASLESDHTGGGAITEYDPVEERQPRAQLISILTAKEAADGLGMMPTLRSYVPGVFSQNPGAYSEINRPVSDKGHHMGEITQTNPDGSRYVYAIPAYNNEQQEVTFNAKGYNIDFYRGLIDYTADADNSMGNDKGHDRFYSREIKPGYAHSYLLTAVLSPNYVDADLNGKPSEGDIGDYVLFNYTRHDAEYRWRVPAEENKAQYQQGLYSDIWDDKGSYVYGTKEIWFLHSIESRTHVAEFKTSPRKDALGVNGPNGGKNNDETTMKLDTIVLYSLPDKQLNGANATPVKKVVFEYDYSLCSNVPNNVNYMNDNAAAGTKGKLTLKKLYFLYGHSGKGAMSPYTFNYGYNPDYNMAEYDRWGNYKPNRESLPNRDFPYVDQSMPKDSADLYASAWNMNEVRLPSGGSIQVHYESDDYAFVQDRQAMQMVKIIGACDSKESIKKFTKDAAGYERLYSEKGDKIYSYLVFEPPAGVSTQEQLEACFKDVKQLYFKFLVKVKDNKEEYISGWCPIVTGKYDKLKGVIFNKPEVGFKGNDPNPELAYVKINSIPQGDLLWNKSDPVNPISKAAWQFATAYMNKVLHPGSEPSSSGVGAFQGLLDSWSEGLDMFRGQYQSLKANGIADRFVKGKSWVRIGCGSMFKYGGGCRVKELTFSDSWANMDQADKTGNYNQVYDYTLNDEVYGTISSGVAAYEPMIGGEENPLRQLVETYEKETNATMPAMELYVEEPFGESFYPGASVGYSKVTVRNKPKTGVNRTGTGYSENRFFTARDYPVKVTRTGLKTASVGTGRAGQFLSSLLKVVTKDYYAASQGYSVVVNDMHGKPKSTGVYSELTDANGKGLVISEVSYTYQKDNMVKVLNRDGSISDAMIGKEIDMAIDLRQNEQVDWNGGLEVNAKFDLAGVIPVAWAIPWPKFSYAMSRRQSASVTKVIQKYGILESTTVKDEGSIITTRNLLYDGLSGNVLLTQTSNMFEDPIYNFNYPAHFAYEGMGAAYENTGITQLITMPNSTTDGITSSVHTPGVFHKGDQLMITDVFNATYPGWVLDVIPVSGGEKPQILNPGGEFHFGAVSETPYRVKIISSGYKNMLSSSVGNLVMSGSPISGNTLSIDNDEVIEAGAQTYSEQWPMHDLSKELDTTYQYCRYEIVNRYNPFVTGNKGLWLPHRTKVFVENRKYSYLADTTFIRKDGSYASFVPYWNFEESDYLSESNDKRWVSANTITRINRRVNPVEAMDALGNYSAELYGYSQNLVTANASYAKIKDIASDNFEDYLSFEGCLNFNDLHWSFRAGRNDTNIMTGTLSLISPSLTSTQSHSGTKSLLIGPQTTGTVTSLIDSMLIMPVGNSISNGYDDVLISNARLPFMPGKSKTYVISSWVMGRDSNRYEVNTYDSCYIRVKMYKNSSVTQNNVFKASGPIIEGWQRIEATITIPSDAEYMNVSIENTGSYNAYLDDIRIHPFESNMKTYVYHPVLLKVMAILDENNFATFYEYDKEGKLIRIKKETVKGIMTIQESRNGIQKPLNP</sequence>
<dbReference type="STRING" id="414048.SAMN04489864_11027"/>
<evidence type="ECO:0000313" key="2">
    <source>
        <dbReference type="EMBL" id="SFH37158.1"/>
    </source>
</evidence>
<feature type="signal peptide" evidence="1">
    <location>
        <begin position="1"/>
        <end position="29"/>
    </location>
</feature>
<proteinExistence type="predicted"/>
<dbReference type="Proteomes" id="UP000199666">
    <property type="component" value="Unassembled WGS sequence"/>
</dbReference>
<evidence type="ECO:0000313" key="3">
    <source>
        <dbReference type="Proteomes" id="UP000199666"/>
    </source>
</evidence>
<organism evidence="2 3">
    <name type="scientific">Pedobacter insulae</name>
    <dbReference type="NCBI Taxonomy" id="414048"/>
    <lineage>
        <taxon>Bacteria</taxon>
        <taxon>Pseudomonadati</taxon>
        <taxon>Bacteroidota</taxon>
        <taxon>Sphingobacteriia</taxon>
        <taxon>Sphingobacteriales</taxon>
        <taxon>Sphingobacteriaceae</taxon>
        <taxon>Pedobacter</taxon>
    </lineage>
</organism>
<protein>
    <recommendedName>
        <fullName evidence="4">RHS repeat-associated core domain-containing protein</fullName>
    </recommendedName>
</protein>
<gene>
    <name evidence="2" type="ORF">SAMN04489864_11027</name>
</gene>
<feature type="chain" id="PRO_5011624106" description="RHS repeat-associated core domain-containing protein" evidence="1">
    <location>
        <begin position="30"/>
        <end position="2034"/>
    </location>
</feature>
<accession>A0A1I2ZH61</accession>
<keyword evidence="1" id="KW-0732">Signal</keyword>
<dbReference type="RefSeq" id="WP_090996365.1">
    <property type="nucleotide sequence ID" value="NZ_FOPP01000010.1"/>
</dbReference>
<evidence type="ECO:0008006" key="4">
    <source>
        <dbReference type="Google" id="ProtNLM"/>
    </source>
</evidence>
<reference evidence="2 3" key="1">
    <citation type="submission" date="2016-10" db="EMBL/GenBank/DDBJ databases">
        <authorList>
            <person name="de Groot N.N."/>
        </authorList>
    </citation>
    <scope>NUCLEOTIDE SEQUENCE [LARGE SCALE GENOMIC DNA]</scope>
    <source>
        <strain evidence="2 3">DSM 18684</strain>
    </source>
</reference>